<dbReference type="Proteomes" id="UP000777303">
    <property type="component" value="Unassembled WGS sequence"/>
</dbReference>
<sequence>MNNILVIVVLILAIAVVMITIWQLKRKRKFNNQARTSKEKVDEIIDDGDEDDTSSDLPILDLGIVHEGDEKFEDWETIQDLFHEAGIRNVANNMIELCTDDGTRQFVGIAEMAQSNPFLQSHSEENMDNIFQNVWLDSLTENTKITSQWQRKDMHDFFEKAEQRLADDPDEPAYLKELGRKVINHAREEENDVDRIENHVYVEFLTTVTDREVYGDSPEEIEKMVYQVASENILRKIIKSNDSLRLRSHELTQLNNYEILELIYKTLNRNASKKMRFDKFVKQQKFTLFSSAYMTDKQVKDIHRHLQLEYQLAQRLKHDHQNEELEQQVVAAYQKLINYQNQKRHALQEKLDKKEQRRLNQEVINNK</sequence>
<reference evidence="3" key="1">
    <citation type="journal article" date="2021" name="PeerJ">
        <title>Extensive microbial diversity within the chicken gut microbiome revealed by metagenomics and culture.</title>
        <authorList>
            <person name="Gilroy R."/>
            <person name="Ravi A."/>
            <person name="Getino M."/>
            <person name="Pursley I."/>
            <person name="Horton D.L."/>
            <person name="Alikhan N.F."/>
            <person name="Baker D."/>
            <person name="Gharbi K."/>
            <person name="Hall N."/>
            <person name="Watson M."/>
            <person name="Adriaenssens E.M."/>
            <person name="Foster-Nyarko E."/>
            <person name="Jarju S."/>
            <person name="Secka A."/>
            <person name="Antonio M."/>
            <person name="Oren A."/>
            <person name="Chaudhuri R.R."/>
            <person name="La Ragione R."/>
            <person name="Hildebrand F."/>
            <person name="Pallen M.J."/>
        </authorList>
    </citation>
    <scope>NUCLEOTIDE SEQUENCE</scope>
    <source>
        <strain evidence="3">F6-6636</strain>
    </source>
</reference>
<name>A0A948X0B2_9LACO</name>
<evidence type="ECO:0000256" key="1">
    <source>
        <dbReference type="SAM" id="Coils"/>
    </source>
</evidence>
<feature type="transmembrane region" description="Helical" evidence="2">
    <location>
        <begin position="6"/>
        <end position="24"/>
    </location>
</feature>
<keyword evidence="2" id="KW-0812">Transmembrane</keyword>
<feature type="coiled-coil region" evidence="1">
    <location>
        <begin position="322"/>
        <end position="357"/>
    </location>
</feature>
<dbReference type="AlphaFoldDB" id="A0A948X0B2"/>
<evidence type="ECO:0000313" key="4">
    <source>
        <dbReference type="Proteomes" id="UP000777303"/>
    </source>
</evidence>
<keyword evidence="2" id="KW-0472">Membrane</keyword>
<dbReference type="EMBL" id="JAHLFS010000005">
    <property type="protein sequence ID" value="MBU3851131.1"/>
    <property type="molecule type" value="Genomic_DNA"/>
</dbReference>
<keyword evidence="1" id="KW-0175">Coiled coil</keyword>
<keyword evidence="2" id="KW-1133">Transmembrane helix</keyword>
<organism evidence="3 4">
    <name type="scientific">Candidatus Paralactobacillus gallistercoris</name>
    <dbReference type="NCBI Taxonomy" id="2838724"/>
    <lineage>
        <taxon>Bacteria</taxon>
        <taxon>Bacillati</taxon>
        <taxon>Bacillota</taxon>
        <taxon>Bacilli</taxon>
        <taxon>Lactobacillales</taxon>
        <taxon>Lactobacillaceae</taxon>
        <taxon>Lactobacillus</taxon>
    </lineage>
</organism>
<evidence type="ECO:0000313" key="3">
    <source>
        <dbReference type="EMBL" id="MBU3851131.1"/>
    </source>
</evidence>
<proteinExistence type="predicted"/>
<accession>A0A948X0B2</accession>
<comment type="caution">
    <text evidence="3">The sequence shown here is derived from an EMBL/GenBank/DDBJ whole genome shotgun (WGS) entry which is preliminary data.</text>
</comment>
<evidence type="ECO:0000256" key="2">
    <source>
        <dbReference type="SAM" id="Phobius"/>
    </source>
</evidence>
<protein>
    <submittedName>
        <fullName evidence="3">Uncharacterized protein</fullName>
    </submittedName>
</protein>
<reference evidence="3" key="2">
    <citation type="submission" date="2021-04" db="EMBL/GenBank/DDBJ databases">
        <authorList>
            <person name="Gilroy R."/>
        </authorList>
    </citation>
    <scope>NUCLEOTIDE SEQUENCE</scope>
    <source>
        <strain evidence="3">F6-6636</strain>
    </source>
</reference>
<gene>
    <name evidence="3" type="ORF">H9901_00240</name>
</gene>